<dbReference type="KEGG" id="grs:C7S20_12445"/>
<dbReference type="RefSeq" id="WP_107012773.1">
    <property type="nucleotide sequence ID" value="NZ_CP028136.1"/>
</dbReference>
<evidence type="ECO:0000313" key="3">
    <source>
        <dbReference type="Proteomes" id="UP000241507"/>
    </source>
</evidence>
<name>A0A2R3Z6Y7_9FLAO</name>
<evidence type="ECO:0008006" key="4">
    <source>
        <dbReference type="Google" id="ProtNLM"/>
    </source>
</evidence>
<feature type="transmembrane region" description="Helical" evidence="1">
    <location>
        <begin position="212"/>
        <end position="232"/>
    </location>
</feature>
<evidence type="ECO:0000256" key="1">
    <source>
        <dbReference type="SAM" id="Phobius"/>
    </source>
</evidence>
<keyword evidence="3" id="KW-1185">Reference proteome</keyword>
<feature type="transmembrane region" description="Helical" evidence="1">
    <location>
        <begin position="6"/>
        <end position="23"/>
    </location>
</feature>
<keyword evidence="1" id="KW-0812">Transmembrane</keyword>
<dbReference type="Proteomes" id="UP000241507">
    <property type="component" value="Chromosome"/>
</dbReference>
<dbReference type="InterPro" id="IPR008537">
    <property type="entry name" value="DUF819"/>
</dbReference>
<dbReference type="PANTHER" id="PTHR34289:SF8">
    <property type="entry name" value="DUF819 DOMAIN-CONTAINING PROTEIN"/>
    <property type="match status" value="1"/>
</dbReference>
<feature type="transmembrane region" description="Helical" evidence="1">
    <location>
        <begin position="238"/>
        <end position="259"/>
    </location>
</feature>
<keyword evidence="1" id="KW-0472">Membrane</keyword>
<feature type="transmembrane region" description="Helical" evidence="1">
    <location>
        <begin position="358"/>
        <end position="380"/>
    </location>
</feature>
<dbReference type="Pfam" id="PF05684">
    <property type="entry name" value="DUF819"/>
    <property type="match status" value="1"/>
</dbReference>
<sequence>MAENPLYVLGVLCALIALSEFLCRYTFLKHLSSSLLVIILGALFANFGIIPTASNAGELYAIIFTYVAPASIFFLLLGVNLRKIKEAGMPMLLAFFIGALGTMIGVLVALQLIDYKTVFGVNYQAVAGMMTGTYVGGSANFNALAIHYGMLREGAEYTGLVVADNIVTAIWMLVTLSLPVIMKKIKPHPESIPTTKKAVVSKKQKKTDPLQLSFLLALAIFTLIVSDTLAGWSESLGLGIPSILILTTIALIFAQFRYFQKLEGANLLGMFSIYLFLVVVGAFCEIGALQSVGEKAPDILIFTSTIVLVHGAFLFLIALIFKFDWVVVAIASQANIGGASTALALSKTFNRSDLLLPAILVGSLGTGLGTYVGFLVAGMLS</sequence>
<feature type="transmembrane region" description="Helical" evidence="1">
    <location>
        <begin position="35"/>
        <end position="53"/>
    </location>
</feature>
<dbReference type="EMBL" id="CP028136">
    <property type="protein sequence ID" value="AVR45998.1"/>
    <property type="molecule type" value="Genomic_DNA"/>
</dbReference>
<keyword evidence="1" id="KW-1133">Transmembrane helix</keyword>
<dbReference type="AlphaFoldDB" id="A0A2R3Z6Y7"/>
<dbReference type="OrthoDB" id="653763at2"/>
<feature type="transmembrane region" description="Helical" evidence="1">
    <location>
        <begin position="91"/>
        <end position="113"/>
    </location>
</feature>
<evidence type="ECO:0000313" key="2">
    <source>
        <dbReference type="EMBL" id="AVR45998.1"/>
    </source>
</evidence>
<gene>
    <name evidence="2" type="ORF">C7S20_12445</name>
</gene>
<organism evidence="2 3">
    <name type="scientific">Christiangramia fulva</name>
    <dbReference type="NCBI Taxonomy" id="2126553"/>
    <lineage>
        <taxon>Bacteria</taxon>
        <taxon>Pseudomonadati</taxon>
        <taxon>Bacteroidota</taxon>
        <taxon>Flavobacteriia</taxon>
        <taxon>Flavobacteriales</taxon>
        <taxon>Flavobacteriaceae</taxon>
        <taxon>Christiangramia</taxon>
    </lineage>
</organism>
<reference evidence="3" key="1">
    <citation type="submission" date="2018-03" db="EMBL/GenBank/DDBJ databases">
        <title>Gramella fulva sp. nov., isolated from a dry surface of tidal flat.</title>
        <authorList>
            <person name="Hwang S.H."/>
            <person name="Hwang W.M."/>
            <person name="Kang K."/>
            <person name="Ahn T.-Y."/>
        </authorList>
    </citation>
    <scope>NUCLEOTIDE SEQUENCE [LARGE SCALE GENOMIC DNA]</scope>
    <source>
        <strain evidence="3">SH35</strain>
    </source>
</reference>
<accession>A0A2R3Z6Y7</accession>
<feature type="transmembrane region" description="Helical" evidence="1">
    <location>
        <begin position="299"/>
        <end position="319"/>
    </location>
</feature>
<feature type="transmembrane region" description="Helical" evidence="1">
    <location>
        <begin position="157"/>
        <end position="181"/>
    </location>
</feature>
<dbReference type="PANTHER" id="PTHR34289">
    <property type="entry name" value="PROTEIN, PUTATIVE (DUF819)-RELATED"/>
    <property type="match status" value="1"/>
</dbReference>
<feature type="transmembrane region" description="Helical" evidence="1">
    <location>
        <begin position="326"/>
        <end position="346"/>
    </location>
</feature>
<feature type="transmembrane region" description="Helical" evidence="1">
    <location>
        <begin position="59"/>
        <end position="79"/>
    </location>
</feature>
<feature type="transmembrane region" description="Helical" evidence="1">
    <location>
        <begin position="271"/>
        <end position="293"/>
    </location>
</feature>
<proteinExistence type="predicted"/>
<protein>
    <recommendedName>
        <fullName evidence="4">DUF819 domain-containing protein</fullName>
    </recommendedName>
</protein>